<keyword evidence="5" id="KW-0648">Protein biosynthesis</keyword>
<evidence type="ECO:0000256" key="3">
    <source>
        <dbReference type="ARBA" id="ARBA00022741"/>
    </source>
</evidence>
<evidence type="ECO:0000256" key="4">
    <source>
        <dbReference type="ARBA" id="ARBA00022840"/>
    </source>
</evidence>
<reference evidence="9 10" key="1">
    <citation type="journal article" date="2013" name="PLoS Genet.">
        <title>The genome and development-dependent transcriptomes of Pyronema confluens: a window into fungal evolution.</title>
        <authorList>
            <person name="Traeger S."/>
            <person name="Altegoer F."/>
            <person name="Freitag M."/>
            <person name="Gabaldon T."/>
            <person name="Kempken F."/>
            <person name="Kumar A."/>
            <person name="Marcet-Houben M."/>
            <person name="Poggeler S."/>
            <person name="Stajich J.E."/>
            <person name="Nowrousian M."/>
        </authorList>
    </citation>
    <scope>NUCLEOTIDE SEQUENCE [LARGE SCALE GENOMIC DNA]</scope>
    <source>
        <strain evidence="10">CBS 100304</strain>
        <tissue evidence="9">Vegetative mycelium</tissue>
    </source>
</reference>
<dbReference type="Pfam" id="PF00152">
    <property type="entry name" value="tRNA-synt_2"/>
    <property type="match status" value="1"/>
</dbReference>
<dbReference type="PANTHER" id="PTHR22594">
    <property type="entry name" value="ASPARTYL/LYSYL-TRNA SYNTHETASE"/>
    <property type="match status" value="1"/>
</dbReference>
<dbReference type="AlphaFoldDB" id="U4LJC3"/>
<dbReference type="OMA" id="VEMIKIN"/>
<dbReference type="InterPro" id="IPR045864">
    <property type="entry name" value="aa-tRNA-synth_II/BPL/LPL"/>
</dbReference>
<dbReference type="GO" id="GO:0005524">
    <property type="term" value="F:ATP binding"/>
    <property type="evidence" value="ECO:0007669"/>
    <property type="project" value="UniProtKB-KW"/>
</dbReference>
<evidence type="ECO:0000256" key="6">
    <source>
        <dbReference type="ARBA" id="ARBA00023146"/>
    </source>
</evidence>
<evidence type="ECO:0000313" key="10">
    <source>
        <dbReference type="Proteomes" id="UP000018144"/>
    </source>
</evidence>
<dbReference type="EMBL" id="HF935720">
    <property type="protein sequence ID" value="CCX12553.1"/>
    <property type="molecule type" value="Genomic_DNA"/>
</dbReference>
<evidence type="ECO:0000256" key="1">
    <source>
        <dbReference type="ARBA" id="ARBA00006303"/>
    </source>
</evidence>
<evidence type="ECO:0000256" key="7">
    <source>
        <dbReference type="SAM" id="MobiDB-lite"/>
    </source>
</evidence>
<name>U4LJC3_PYROM</name>
<proteinExistence type="inferred from homology"/>
<dbReference type="GO" id="GO:0004815">
    <property type="term" value="F:aspartate-tRNA ligase activity"/>
    <property type="evidence" value="ECO:0007669"/>
    <property type="project" value="TreeGrafter"/>
</dbReference>
<keyword evidence="3" id="KW-0547">Nucleotide-binding</keyword>
<dbReference type="Proteomes" id="UP000018144">
    <property type="component" value="Unassembled WGS sequence"/>
</dbReference>
<dbReference type="eggNOG" id="KOG2411">
    <property type="taxonomic scope" value="Eukaryota"/>
</dbReference>
<dbReference type="NCBIfam" id="TIGR00459">
    <property type="entry name" value="aspS_bact"/>
    <property type="match status" value="1"/>
</dbReference>
<dbReference type="PROSITE" id="PS50862">
    <property type="entry name" value="AA_TRNA_LIGASE_II"/>
    <property type="match status" value="1"/>
</dbReference>
<keyword evidence="2 9" id="KW-0436">Ligase</keyword>
<dbReference type="HAMAP" id="MF_00044">
    <property type="entry name" value="Asp_tRNA_synth_type1"/>
    <property type="match status" value="1"/>
</dbReference>
<dbReference type="OrthoDB" id="439710at2759"/>
<feature type="domain" description="Aminoacyl-transfer RNA synthetases class-II family profile" evidence="8">
    <location>
        <begin position="343"/>
        <end position="766"/>
    </location>
</feature>
<dbReference type="STRING" id="1076935.U4LJC3"/>
<dbReference type="InterPro" id="IPR004115">
    <property type="entry name" value="GAD-like_sf"/>
</dbReference>
<feature type="compositionally biased region" description="Basic and acidic residues" evidence="7">
    <location>
        <begin position="45"/>
        <end position="72"/>
    </location>
</feature>
<dbReference type="PRINTS" id="PR01042">
    <property type="entry name" value="TRNASYNTHASP"/>
</dbReference>
<dbReference type="InterPro" id="IPR002312">
    <property type="entry name" value="Asp/Asn-tRNA-synth_IIb"/>
</dbReference>
<organism evidence="9 10">
    <name type="scientific">Pyronema omphalodes (strain CBS 100304)</name>
    <name type="common">Pyronema confluens</name>
    <dbReference type="NCBI Taxonomy" id="1076935"/>
    <lineage>
        <taxon>Eukaryota</taxon>
        <taxon>Fungi</taxon>
        <taxon>Dikarya</taxon>
        <taxon>Ascomycota</taxon>
        <taxon>Pezizomycotina</taxon>
        <taxon>Pezizomycetes</taxon>
        <taxon>Pezizales</taxon>
        <taxon>Pyronemataceae</taxon>
        <taxon>Pyronema</taxon>
    </lineage>
</organism>
<keyword evidence="10" id="KW-1185">Reference proteome</keyword>
<sequence>MSTVSRICLQCRIGLLNNQRLPSTFLLRSSEPGKKTAWNSTRLQSAERIRSFSTKDTRHTPEDGTKPGETHRRPAITFDPLADPVLIKLTGKAAPLNEPARRRAIPAIGPGVTTADLDNFLEKAINSKTRPSFQTDQQKIESIEEKYDELLPSKEKWGAPQVLLPENKPPLSSAEFEAKFKYPNATHVIDQIDSRLSGKDVVVHGFVSTVRKINKNMCILKLYDFRTGPDVLVQAVSTLTPESTEAEKAAHKALFKLPPFVPVAVSGMVAYTTAPLPPPEGSEQEVIDRWGREMPAHRPEIVLKKLIQLNSVDPTLIYTPETVFPPEKRHLQLRTDAKLAAALRLRALVASVARHCLQKMGFLEVETPLLFKSTPEGAREFLVPSRNKGHAYALPQSPQQYKQILMASGVARYFQFAKCFRDEDLRADRQPEFTQLDMEVSFARKEDMMKLIQKLMEVVFFRTMNITLPFGFKRMTYTEAMMSYGTDKPDMRHGYLKIHKVILPNKSETLEAFHIRAGTATLTAMTAIHTQFLTTYKSKYSFRSYIAGESSALGIPDVGLTASDIEAINDRLEISEGDIVILKRRLKPFSGGSTTMGKLRQGLINIAVEHDVISMPEKALEFLWVYDFPLFSPVTSDEPGQGGLAGLASTHHPFTAPHEEDYDLLATDPLKVRAEHYDLVLNGVELGGGSRRIHDAKLQRYILEEVIRVPKERMGQFEHLIKVLDSGCPPHAGIALGFDRLIAMMSDTESIREVIAFPKNSNGVDPLVDSPGKVGEEELAVYGLQLQQQKKERKKKEEKFEYES</sequence>
<evidence type="ECO:0000313" key="9">
    <source>
        <dbReference type="EMBL" id="CCX12553.1"/>
    </source>
</evidence>
<accession>U4LJC3</accession>
<comment type="similarity">
    <text evidence="1">Belongs to the class-II aminoacyl-tRNA synthetase family. Type 1 subfamily.</text>
</comment>
<evidence type="ECO:0000256" key="5">
    <source>
        <dbReference type="ARBA" id="ARBA00022917"/>
    </source>
</evidence>
<dbReference type="GO" id="GO:0005739">
    <property type="term" value="C:mitochondrion"/>
    <property type="evidence" value="ECO:0007669"/>
    <property type="project" value="TreeGrafter"/>
</dbReference>
<protein>
    <submittedName>
        <fullName evidence="9">Similar to Aspartate--tRNA ligase, mitochondrial acc. no. O94242</fullName>
    </submittedName>
</protein>
<dbReference type="Gene3D" id="3.30.1360.30">
    <property type="entry name" value="GAD-like domain"/>
    <property type="match status" value="1"/>
</dbReference>
<dbReference type="InterPro" id="IPR004524">
    <property type="entry name" value="Asp-tRNA-ligase_1"/>
</dbReference>
<keyword evidence="6" id="KW-0030">Aminoacyl-tRNA synthetase</keyword>
<dbReference type="InterPro" id="IPR006195">
    <property type="entry name" value="aa-tRNA-synth_II"/>
</dbReference>
<dbReference type="NCBIfam" id="NF001750">
    <property type="entry name" value="PRK00476.1"/>
    <property type="match status" value="1"/>
</dbReference>
<dbReference type="GO" id="GO:0006422">
    <property type="term" value="P:aspartyl-tRNA aminoacylation"/>
    <property type="evidence" value="ECO:0007669"/>
    <property type="project" value="TreeGrafter"/>
</dbReference>
<dbReference type="PANTHER" id="PTHR22594:SF5">
    <property type="entry name" value="ASPARTATE--TRNA LIGASE, MITOCHONDRIAL"/>
    <property type="match status" value="1"/>
</dbReference>
<dbReference type="SUPFAM" id="SSF55681">
    <property type="entry name" value="Class II aaRS and biotin synthetases"/>
    <property type="match status" value="1"/>
</dbReference>
<dbReference type="Gene3D" id="3.30.930.10">
    <property type="entry name" value="Bira Bifunctional Protein, Domain 2"/>
    <property type="match status" value="1"/>
</dbReference>
<dbReference type="InterPro" id="IPR004364">
    <property type="entry name" value="Aa-tRNA-synt_II"/>
</dbReference>
<gene>
    <name evidence="9" type="ORF">PCON_12147</name>
</gene>
<evidence type="ECO:0000259" key="8">
    <source>
        <dbReference type="PROSITE" id="PS50862"/>
    </source>
</evidence>
<evidence type="ECO:0000256" key="2">
    <source>
        <dbReference type="ARBA" id="ARBA00022598"/>
    </source>
</evidence>
<keyword evidence="4" id="KW-0067">ATP-binding</keyword>
<feature type="region of interest" description="Disordered" evidence="7">
    <location>
        <begin position="36"/>
        <end position="75"/>
    </location>
</feature>